<name>A0A8J3AUZ5_9BURK</name>
<reference evidence="1" key="2">
    <citation type="submission" date="2020-09" db="EMBL/GenBank/DDBJ databases">
        <authorList>
            <person name="Sun Q."/>
            <person name="Sedlacek I."/>
        </authorList>
    </citation>
    <scope>NUCLEOTIDE SEQUENCE</scope>
    <source>
        <strain evidence="1">CCM 7664</strain>
    </source>
</reference>
<evidence type="ECO:0000313" key="1">
    <source>
        <dbReference type="EMBL" id="GGI53720.1"/>
    </source>
</evidence>
<keyword evidence="2" id="KW-1185">Reference proteome</keyword>
<dbReference type="Proteomes" id="UP000627205">
    <property type="component" value="Unassembled WGS sequence"/>
</dbReference>
<reference evidence="1" key="1">
    <citation type="journal article" date="2014" name="Int. J. Syst. Evol. Microbiol.">
        <title>Complete genome sequence of Corynebacterium casei LMG S-19264T (=DSM 44701T), isolated from a smear-ripened cheese.</title>
        <authorList>
            <consortium name="US DOE Joint Genome Institute (JGI-PGF)"/>
            <person name="Walter F."/>
            <person name="Albersmeier A."/>
            <person name="Kalinowski J."/>
            <person name="Ruckert C."/>
        </authorList>
    </citation>
    <scope>NUCLEOTIDE SEQUENCE</scope>
    <source>
        <strain evidence="1">CCM 7664</strain>
    </source>
</reference>
<dbReference type="AlphaFoldDB" id="A0A8J3AUZ5"/>
<evidence type="ECO:0000313" key="2">
    <source>
        <dbReference type="Proteomes" id="UP000627205"/>
    </source>
</evidence>
<dbReference type="EMBL" id="BMDP01000001">
    <property type="protein sequence ID" value="GGI53720.1"/>
    <property type="molecule type" value="Genomic_DNA"/>
</dbReference>
<accession>A0A8J3AUZ5</accession>
<comment type="caution">
    <text evidence="1">The sequence shown here is derived from an EMBL/GenBank/DDBJ whole genome shotgun (WGS) entry which is preliminary data.</text>
</comment>
<gene>
    <name evidence="1" type="ORF">GCM10011430_08940</name>
</gene>
<protein>
    <submittedName>
        <fullName evidence="1">Uncharacterized protein</fullName>
    </submittedName>
</protein>
<proteinExistence type="predicted"/>
<sequence>MDEPGDSCRWRRANSVAWQKQGRKDATGKAKMRLSAHLRTALPQPQDCKFYKNNL</sequence>
<organism evidence="1 2">
    <name type="scientific">Oxalicibacterium solurbis</name>
    <dbReference type="NCBI Taxonomy" id="69280"/>
    <lineage>
        <taxon>Bacteria</taxon>
        <taxon>Pseudomonadati</taxon>
        <taxon>Pseudomonadota</taxon>
        <taxon>Betaproteobacteria</taxon>
        <taxon>Burkholderiales</taxon>
        <taxon>Oxalobacteraceae</taxon>
        <taxon>Oxalicibacterium</taxon>
    </lineage>
</organism>